<protein>
    <submittedName>
        <fullName evidence="1">Uncharacterized protein</fullName>
    </submittedName>
</protein>
<dbReference type="EMBL" id="JACGCM010001104">
    <property type="protein sequence ID" value="KAF6161718.1"/>
    <property type="molecule type" value="Genomic_DNA"/>
</dbReference>
<comment type="caution">
    <text evidence="1">The sequence shown here is derived from an EMBL/GenBank/DDBJ whole genome shotgun (WGS) entry which is preliminary data.</text>
</comment>
<evidence type="ECO:0000313" key="2">
    <source>
        <dbReference type="Proteomes" id="UP000541444"/>
    </source>
</evidence>
<sequence length="81" mass="9763">MQFYFPGGLLTEVPYLDSYYFSTKMFWEVTLTFSNAIPYFCRGRGSARPSSSLRLLQLYWNFWEVSLTISILFRYRKFLML</sequence>
<gene>
    <name evidence="1" type="ORF">GIB67_017373</name>
</gene>
<organism evidence="1 2">
    <name type="scientific">Kingdonia uniflora</name>
    <dbReference type="NCBI Taxonomy" id="39325"/>
    <lineage>
        <taxon>Eukaryota</taxon>
        <taxon>Viridiplantae</taxon>
        <taxon>Streptophyta</taxon>
        <taxon>Embryophyta</taxon>
        <taxon>Tracheophyta</taxon>
        <taxon>Spermatophyta</taxon>
        <taxon>Magnoliopsida</taxon>
        <taxon>Ranunculales</taxon>
        <taxon>Circaeasteraceae</taxon>
        <taxon>Kingdonia</taxon>
    </lineage>
</organism>
<name>A0A7J7N490_9MAGN</name>
<dbReference type="AlphaFoldDB" id="A0A7J7N490"/>
<keyword evidence="2" id="KW-1185">Reference proteome</keyword>
<proteinExistence type="predicted"/>
<accession>A0A7J7N490</accession>
<evidence type="ECO:0000313" key="1">
    <source>
        <dbReference type="EMBL" id="KAF6161718.1"/>
    </source>
</evidence>
<dbReference type="Proteomes" id="UP000541444">
    <property type="component" value="Unassembled WGS sequence"/>
</dbReference>
<reference evidence="1 2" key="1">
    <citation type="journal article" date="2020" name="IScience">
        <title>Genome Sequencing of the Endangered Kingdonia uniflora (Circaeasteraceae, Ranunculales) Reveals Potential Mechanisms of Evolutionary Specialization.</title>
        <authorList>
            <person name="Sun Y."/>
            <person name="Deng T."/>
            <person name="Zhang A."/>
            <person name="Moore M.J."/>
            <person name="Landis J.B."/>
            <person name="Lin N."/>
            <person name="Zhang H."/>
            <person name="Zhang X."/>
            <person name="Huang J."/>
            <person name="Zhang X."/>
            <person name="Sun H."/>
            <person name="Wang H."/>
        </authorList>
    </citation>
    <scope>NUCLEOTIDE SEQUENCE [LARGE SCALE GENOMIC DNA]</scope>
    <source>
        <strain evidence="1">TB1705</strain>
        <tissue evidence="1">Leaf</tissue>
    </source>
</reference>